<evidence type="ECO:0000313" key="2">
    <source>
        <dbReference type="EMBL" id="MDF5691355.1"/>
    </source>
</evidence>
<feature type="transmembrane region" description="Helical" evidence="1">
    <location>
        <begin position="48"/>
        <end position="66"/>
    </location>
</feature>
<organism evidence="2 3">
    <name type="scientific">Aquirufa aurantiipilula</name>
    <dbReference type="NCBI Taxonomy" id="2696561"/>
    <lineage>
        <taxon>Bacteria</taxon>
        <taxon>Pseudomonadati</taxon>
        <taxon>Bacteroidota</taxon>
        <taxon>Cytophagia</taxon>
        <taxon>Cytophagales</taxon>
        <taxon>Flectobacillaceae</taxon>
        <taxon>Aquirufa</taxon>
    </lineage>
</organism>
<keyword evidence="1" id="KW-0472">Membrane</keyword>
<dbReference type="EMBL" id="JARJOW010000007">
    <property type="protein sequence ID" value="MDF5691355.1"/>
    <property type="molecule type" value="Genomic_DNA"/>
</dbReference>
<feature type="transmembrane region" description="Helical" evidence="1">
    <location>
        <begin position="14"/>
        <end position="36"/>
    </location>
</feature>
<reference evidence="2 3" key="1">
    <citation type="submission" date="2023-03" db="EMBL/GenBank/DDBJ databases">
        <title>Genome sequencing of Aquirufa.</title>
        <authorList>
            <person name="Pitt A."/>
            <person name="Hahn M.W."/>
        </authorList>
    </citation>
    <scope>NUCLEOTIDE SEQUENCE [LARGE SCALE GENOMIC DNA]</scope>
    <source>
        <strain evidence="2 3">WAEICH-18A</strain>
    </source>
</reference>
<name>A0ABT6BLJ3_9BACT</name>
<feature type="transmembrane region" description="Helical" evidence="1">
    <location>
        <begin position="117"/>
        <end position="137"/>
    </location>
</feature>
<comment type="caution">
    <text evidence="2">The sequence shown here is derived from an EMBL/GenBank/DDBJ whole genome shotgun (WGS) entry which is preliminary data.</text>
</comment>
<keyword evidence="1" id="KW-1133">Transmembrane helix</keyword>
<evidence type="ECO:0000313" key="3">
    <source>
        <dbReference type="Proteomes" id="UP001321344"/>
    </source>
</evidence>
<keyword evidence="3" id="KW-1185">Reference proteome</keyword>
<accession>A0ABT6BLJ3</accession>
<dbReference type="RefSeq" id="WP_223142636.1">
    <property type="nucleotide sequence ID" value="NZ_CBCSDE010000002.1"/>
</dbReference>
<feature type="transmembrane region" description="Helical" evidence="1">
    <location>
        <begin position="78"/>
        <end position="97"/>
    </location>
</feature>
<keyword evidence="1" id="KW-0812">Transmembrane</keyword>
<evidence type="ECO:0000256" key="1">
    <source>
        <dbReference type="SAM" id="Phobius"/>
    </source>
</evidence>
<proteinExistence type="predicted"/>
<dbReference type="Proteomes" id="UP001321344">
    <property type="component" value="Unassembled WGS sequence"/>
</dbReference>
<gene>
    <name evidence="2" type="ORF">PQG43_10805</name>
</gene>
<protein>
    <submittedName>
        <fullName evidence="2">Hydrogenase</fullName>
    </submittedName>
</protein>
<sequence>METNATSKQQADKLIFLGIFLFFLGLVIGLLIPILAKPRIGLSSHLEGVMNGMFLVILGLIWNRLSLSHFWLKTTFRLAVLGTYFNFLTIGLAAATGAGKLLPIAGGTEQGPLIESIITLGLVAVTLSMLFVCMLVMKGLVNQSKQSDLSENNS</sequence>